<gene>
    <name evidence="1" type="ORF">Pla110_41450</name>
</gene>
<dbReference type="Proteomes" id="UP000317178">
    <property type="component" value="Chromosome"/>
</dbReference>
<dbReference type="OrthoDB" id="289703at2"/>
<dbReference type="KEGG" id="plon:Pla110_41450"/>
<dbReference type="AlphaFoldDB" id="A0A518CT37"/>
<name>A0A518CT37_9PLAN</name>
<protein>
    <submittedName>
        <fullName evidence="1">Uncharacterized protein</fullName>
    </submittedName>
</protein>
<proteinExistence type="predicted"/>
<accession>A0A518CT37</accession>
<keyword evidence="2" id="KW-1185">Reference proteome</keyword>
<dbReference type="RefSeq" id="WP_144998534.1">
    <property type="nucleotide sequence ID" value="NZ_CP036281.1"/>
</dbReference>
<organism evidence="1 2">
    <name type="scientific">Polystyrenella longa</name>
    <dbReference type="NCBI Taxonomy" id="2528007"/>
    <lineage>
        <taxon>Bacteria</taxon>
        <taxon>Pseudomonadati</taxon>
        <taxon>Planctomycetota</taxon>
        <taxon>Planctomycetia</taxon>
        <taxon>Planctomycetales</taxon>
        <taxon>Planctomycetaceae</taxon>
        <taxon>Polystyrenella</taxon>
    </lineage>
</organism>
<dbReference type="EMBL" id="CP036281">
    <property type="protein sequence ID" value="QDU82390.1"/>
    <property type="molecule type" value="Genomic_DNA"/>
</dbReference>
<reference evidence="1 2" key="1">
    <citation type="submission" date="2019-02" db="EMBL/GenBank/DDBJ databases">
        <title>Deep-cultivation of Planctomycetes and their phenomic and genomic characterization uncovers novel biology.</title>
        <authorList>
            <person name="Wiegand S."/>
            <person name="Jogler M."/>
            <person name="Boedeker C."/>
            <person name="Pinto D."/>
            <person name="Vollmers J."/>
            <person name="Rivas-Marin E."/>
            <person name="Kohn T."/>
            <person name="Peeters S.H."/>
            <person name="Heuer A."/>
            <person name="Rast P."/>
            <person name="Oberbeckmann S."/>
            <person name="Bunk B."/>
            <person name="Jeske O."/>
            <person name="Meyerdierks A."/>
            <person name="Storesund J.E."/>
            <person name="Kallscheuer N."/>
            <person name="Luecker S."/>
            <person name="Lage O.M."/>
            <person name="Pohl T."/>
            <person name="Merkel B.J."/>
            <person name="Hornburger P."/>
            <person name="Mueller R.-W."/>
            <person name="Bruemmer F."/>
            <person name="Labrenz M."/>
            <person name="Spormann A.M."/>
            <person name="Op den Camp H."/>
            <person name="Overmann J."/>
            <person name="Amann R."/>
            <person name="Jetten M.S.M."/>
            <person name="Mascher T."/>
            <person name="Medema M.H."/>
            <person name="Devos D.P."/>
            <person name="Kaster A.-K."/>
            <person name="Ovreas L."/>
            <person name="Rohde M."/>
            <person name="Galperin M.Y."/>
            <person name="Jogler C."/>
        </authorList>
    </citation>
    <scope>NUCLEOTIDE SEQUENCE [LARGE SCALE GENOMIC DNA]</scope>
    <source>
        <strain evidence="1 2">Pla110</strain>
    </source>
</reference>
<evidence type="ECO:0000313" key="2">
    <source>
        <dbReference type="Proteomes" id="UP000317178"/>
    </source>
</evidence>
<evidence type="ECO:0000313" key="1">
    <source>
        <dbReference type="EMBL" id="QDU82390.1"/>
    </source>
</evidence>
<sequence length="159" mass="18634">MAYQQVKDIVGILKAKHRQIRDALESPRSRTKSAKVALLLEGLRKDEQELQLMLGDAQKNGERQVLETWLQYVPDEELQATVKKIQFTEHMTIEQVIEEKMKFDLAMLEFLDHNIRETSIPKVEEFFTSLREYVRSRAAKHAWATREDHSDSELPQVEL</sequence>